<name>A0A378JGI5_9GAMM</name>
<proteinExistence type="predicted"/>
<dbReference type="AlphaFoldDB" id="A0A378JGI5"/>
<accession>A0A378JGI5</accession>
<reference evidence="1 2" key="1">
    <citation type="submission" date="2018-06" db="EMBL/GenBank/DDBJ databases">
        <authorList>
            <consortium name="Pathogen Informatics"/>
            <person name="Doyle S."/>
        </authorList>
    </citation>
    <scope>NUCLEOTIDE SEQUENCE [LARGE SCALE GENOMIC DNA]</scope>
    <source>
        <strain evidence="1 2">NCTC13292</strain>
    </source>
</reference>
<gene>
    <name evidence="1" type="ORF">NCTC13292_02385</name>
</gene>
<organism evidence="1 2">
    <name type="scientific">Legionella donaldsonii</name>
    <dbReference type="NCBI Taxonomy" id="45060"/>
    <lineage>
        <taxon>Bacteria</taxon>
        <taxon>Pseudomonadati</taxon>
        <taxon>Pseudomonadota</taxon>
        <taxon>Gammaproteobacteria</taxon>
        <taxon>Legionellales</taxon>
        <taxon>Legionellaceae</taxon>
        <taxon>Legionella</taxon>
    </lineage>
</organism>
<dbReference type="OrthoDB" id="5651340at2"/>
<dbReference type="EMBL" id="UGOA01000001">
    <property type="protein sequence ID" value="STX43780.1"/>
    <property type="molecule type" value="Genomic_DNA"/>
</dbReference>
<protein>
    <submittedName>
        <fullName evidence="1">Uncharacterized protein</fullName>
    </submittedName>
</protein>
<dbReference type="Proteomes" id="UP000254677">
    <property type="component" value="Unassembled WGS sequence"/>
</dbReference>
<keyword evidence="2" id="KW-1185">Reference proteome</keyword>
<evidence type="ECO:0000313" key="1">
    <source>
        <dbReference type="EMBL" id="STX43780.1"/>
    </source>
</evidence>
<dbReference type="RefSeq" id="WP_115221967.1">
    <property type="nucleotide sequence ID" value="NZ_UGOA01000001.1"/>
</dbReference>
<evidence type="ECO:0000313" key="2">
    <source>
        <dbReference type="Proteomes" id="UP000254677"/>
    </source>
</evidence>
<sequence>MASVLELALSYFGRTQPVSTPIPSLAIDNPLNQQQIASIQYFTIGEQAQASDGVLAVHRVQSFDLNKHANFIKGCTTLLQHKSKALKELDQTIMASIVLGVVASSLSFLPLVGYLSWAGWGSAMYHLSQRSLAYAEYQEALKLTVACCNWSLGPQEERVDTKEALQTSPIIRNMMATLYPVLTGIQIRHLVANDIEEGYILELNQHESSYKVPSLTVFSPSREASSSREENIALSKKSAEFNRCIYGFNKGSAMDFVDAFVSFLPDLYNLACYGCKQAQRKWQEYTATPSSSESSARV</sequence>